<dbReference type="EMBL" id="JBHUCM010000045">
    <property type="protein sequence ID" value="MFD1544931.1"/>
    <property type="molecule type" value="Genomic_DNA"/>
</dbReference>
<comment type="caution">
    <text evidence="1">The sequence shown here is derived from an EMBL/GenBank/DDBJ whole genome shotgun (WGS) entry which is preliminary data.</text>
</comment>
<keyword evidence="2" id="KW-1185">Reference proteome</keyword>
<gene>
    <name evidence="1" type="ORF">ACFSJ0_48355</name>
</gene>
<sequence length="82" mass="8716">MYYSSSTGKNCALTYGYGAYANTTSWKSVKISRGDGSGEQKNGGQYTYYAGPVYVSAPDQCIDVAGAVPDGKTLKLNNVHCD</sequence>
<name>A0ABW4GRH5_9ACTN</name>
<evidence type="ECO:0000313" key="1">
    <source>
        <dbReference type="EMBL" id="MFD1544931.1"/>
    </source>
</evidence>
<dbReference type="Proteomes" id="UP001597097">
    <property type="component" value="Unassembled WGS sequence"/>
</dbReference>
<organism evidence="1 2">
    <name type="scientific">Nonomuraea guangzhouensis</name>
    <dbReference type="NCBI Taxonomy" id="1291555"/>
    <lineage>
        <taxon>Bacteria</taxon>
        <taxon>Bacillati</taxon>
        <taxon>Actinomycetota</taxon>
        <taxon>Actinomycetes</taxon>
        <taxon>Streptosporangiales</taxon>
        <taxon>Streptosporangiaceae</taxon>
        <taxon>Nonomuraea</taxon>
    </lineage>
</organism>
<reference evidence="2" key="1">
    <citation type="journal article" date="2019" name="Int. J. Syst. Evol. Microbiol.">
        <title>The Global Catalogue of Microorganisms (GCM) 10K type strain sequencing project: providing services to taxonomists for standard genome sequencing and annotation.</title>
        <authorList>
            <consortium name="The Broad Institute Genomics Platform"/>
            <consortium name="The Broad Institute Genome Sequencing Center for Infectious Disease"/>
            <person name="Wu L."/>
            <person name="Ma J."/>
        </authorList>
    </citation>
    <scope>NUCLEOTIDE SEQUENCE [LARGE SCALE GENOMIC DNA]</scope>
    <source>
        <strain evidence="2">CGMCC 1.15399</strain>
    </source>
</reference>
<accession>A0ABW4GRH5</accession>
<dbReference type="RefSeq" id="WP_219528915.1">
    <property type="nucleotide sequence ID" value="NZ_JAHKRM010000005.1"/>
</dbReference>
<proteinExistence type="predicted"/>
<protein>
    <submittedName>
        <fullName evidence="1">Uncharacterized protein</fullName>
    </submittedName>
</protein>
<evidence type="ECO:0000313" key="2">
    <source>
        <dbReference type="Proteomes" id="UP001597097"/>
    </source>
</evidence>